<name>A0AAD9MNL4_9ANNE</name>
<dbReference type="Pfam" id="PF14497">
    <property type="entry name" value="GST_C_3"/>
    <property type="match status" value="1"/>
</dbReference>
<evidence type="ECO:0000313" key="3">
    <source>
        <dbReference type="Proteomes" id="UP001208570"/>
    </source>
</evidence>
<keyword evidence="3" id="KW-1185">Reference proteome</keyword>
<gene>
    <name evidence="2" type="ORF">LSH36_3414g00000</name>
</gene>
<proteinExistence type="predicted"/>
<evidence type="ECO:0000259" key="1">
    <source>
        <dbReference type="PROSITE" id="PS50405"/>
    </source>
</evidence>
<dbReference type="PANTHER" id="PTHR11571:SF263">
    <property type="entry name" value="GLUTATHIONE S-TRANSFERASE"/>
    <property type="match status" value="1"/>
</dbReference>
<dbReference type="AlphaFoldDB" id="A0AAD9MNL4"/>
<dbReference type="InterPro" id="IPR050213">
    <property type="entry name" value="GST_superfamily"/>
</dbReference>
<comment type="caution">
    <text evidence="2">The sequence shown here is derived from an EMBL/GenBank/DDBJ whole genome shotgun (WGS) entry which is preliminary data.</text>
</comment>
<evidence type="ECO:0000313" key="2">
    <source>
        <dbReference type="EMBL" id="KAK2138281.1"/>
    </source>
</evidence>
<sequence>MLSCRESNFCLAQTPVCCKYLGKEFGLYPDKEEEVWYADVLNTTIHDFFGEGRLVFHGRGFTESYYTQKEETQPYIDWFKKERFAKWMGTLERCLAANNGGHGFAIGDKLTYVDLALLQVLRGVESSFPDTYSEQINNFPLLKAHRSRIESRPNLQAYFKSGRSRPMEGNSMM</sequence>
<dbReference type="SUPFAM" id="SSF47616">
    <property type="entry name" value="GST C-terminal domain-like"/>
    <property type="match status" value="1"/>
</dbReference>
<reference evidence="2" key="1">
    <citation type="journal article" date="2023" name="Mol. Biol. Evol.">
        <title>Third-Generation Sequencing Reveals the Adaptive Role of the Epigenome in Three Deep-Sea Polychaetes.</title>
        <authorList>
            <person name="Perez M."/>
            <person name="Aroh O."/>
            <person name="Sun Y."/>
            <person name="Lan Y."/>
            <person name="Juniper S.K."/>
            <person name="Young C.R."/>
            <person name="Angers B."/>
            <person name="Qian P.Y."/>
        </authorList>
    </citation>
    <scope>NUCLEOTIDE SEQUENCE</scope>
    <source>
        <strain evidence="2">P08H-3</strain>
    </source>
</reference>
<protein>
    <recommendedName>
        <fullName evidence="1">GST C-terminal domain-containing protein</fullName>
    </recommendedName>
</protein>
<dbReference type="InterPro" id="IPR010987">
    <property type="entry name" value="Glutathione-S-Trfase_C-like"/>
</dbReference>
<feature type="domain" description="GST C-terminal" evidence="1">
    <location>
        <begin position="31"/>
        <end position="170"/>
    </location>
</feature>
<dbReference type="PROSITE" id="PS50405">
    <property type="entry name" value="GST_CTER"/>
    <property type="match status" value="1"/>
</dbReference>
<dbReference type="CDD" id="cd03192">
    <property type="entry name" value="GST_C_Sigma_like"/>
    <property type="match status" value="1"/>
</dbReference>
<dbReference type="EMBL" id="JAODUP010003415">
    <property type="protein sequence ID" value="KAK2138281.1"/>
    <property type="molecule type" value="Genomic_DNA"/>
</dbReference>
<dbReference type="PANTHER" id="PTHR11571">
    <property type="entry name" value="GLUTATHIONE S-TRANSFERASE"/>
    <property type="match status" value="1"/>
</dbReference>
<dbReference type="Proteomes" id="UP001208570">
    <property type="component" value="Unassembled WGS sequence"/>
</dbReference>
<dbReference type="Gene3D" id="1.20.1050.10">
    <property type="match status" value="1"/>
</dbReference>
<dbReference type="GO" id="GO:0004364">
    <property type="term" value="F:glutathione transferase activity"/>
    <property type="evidence" value="ECO:0007669"/>
    <property type="project" value="TreeGrafter"/>
</dbReference>
<dbReference type="GO" id="GO:0006749">
    <property type="term" value="P:glutathione metabolic process"/>
    <property type="evidence" value="ECO:0007669"/>
    <property type="project" value="TreeGrafter"/>
</dbReference>
<dbReference type="InterPro" id="IPR004046">
    <property type="entry name" value="GST_C"/>
</dbReference>
<dbReference type="InterPro" id="IPR036282">
    <property type="entry name" value="Glutathione-S-Trfase_C_sf"/>
</dbReference>
<organism evidence="2 3">
    <name type="scientific">Paralvinella palmiformis</name>
    <dbReference type="NCBI Taxonomy" id="53620"/>
    <lineage>
        <taxon>Eukaryota</taxon>
        <taxon>Metazoa</taxon>
        <taxon>Spiralia</taxon>
        <taxon>Lophotrochozoa</taxon>
        <taxon>Annelida</taxon>
        <taxon>Polychaeta</taxon>
        <taxon>Sedentaria</taxon>
        <taxon>Canalipalpata</taxon>
        <taxon>Terebellida</taxon>
        <taxon>Terebelliformia</taxon>
        <taxon>Alvinellidae</taxon>
        <taxon>Paralvinella</taxon>
    </lineage>
</organism>
<accession>A0AAD9MNL4</accession>